<accession>A0A5J4V3P0</accession>
<feature type="compositionally biased region" description="Polar residues" evidence="1">
    <location>
        <begin position="379"/>
        <end position="390"/>
    </location>
</feature>
<dbReference type="AlphaFoldDB" id="A0A5J4V3P0"/>
<dbReference type="Pfam" id="PF00078">
    <property type="entry name" value="RVT_1"/>
    <property type="match status" value="1"/>
</dbReference>
<feature type="domain" description="Reverse transcriptase" evidence="2">
    <location>
        <begin position="1"/>
        <end position="182"/>
    </location>
</feature>
<feature type="compositionally biased region" description="Basic and acidic residues" evidence="1">
    <location>
        <begin position="495"/>
        <end position="505"/>
    </location>
</feature>
<organism evidence="3 4">
    <name type="scientific">Streblomastix strix</name>
    <dbReference type="NCBI Taxonomy" id="222440"/>
    <lineage>
        <taxon>Eukaryota</taxon>
        <taxon>Metamonada</taxon>
        <taxon>Preaxostyla</taxon>
        <taxon>Oxymonadida</taxon>
        <taxon>Streblomastigidae</taxon>
        <taxon>Streblomastix</taxon>
    </lineage>
</organism>
<reference evidence="3 4" key="1">
    <citation type="submission" date="2019-03" db="EMBL/GenBank/DDBJ databases">
        <title>Single cell metagenomics reveals metabolic interactions within the superorganism composed of flagellate Streblomastix strix and complex community of Bacteroidetes bacteria on its surface.</title>
        <authorList>
            <person name="Treitli S.C."/>
            <person name="Kolisko M."/>
            <person name="Husnik F."/>
            <person name="Keeling P."/>
            <person name="Hampl V."/>
        </authorList>
    </citation>
    <scope>NUCLEOTIDE SEQUENCE [LARGE SCALE GENOMIC DNA]</scope>
    <source>
        <strain evidence="3">ST1C</strain>
    </source>
</reference>
<name>A0A5J4V3P0_9EUKA</name>
<evidence type="ECO:0000259" key="2">
    <source>
        <dbReference type="PROSITE" id="PS50878"/>
    </source>
</evidence>
<feature type="compositionally biased region" description="Low complexity" evidence="1">
    <location>
        <begin position="469"/>
        <end position="492"/>
    </location>
</feature>
<feature type="region of interest" description="Disordered" evidence="1">
    <location>
        <begin position="455"/>
        <end position="516"/>
    </location>
</feature>
<proteinExistence type="predicted"/>
<sequence>MNVFTKVDQIVQLNIHVKESKREIENDTGCESFEKIDCRLPLQDARFESGETNNLTWKLGHFTGPLLRISLFNSSNRITTIPSIRVPEQPLHIQSKPFGTKHSSIYFATAMEPIMQQIRTKTEIRIINYVDDILLLHRNKEYLKNVTQLVINTLKYFGFTMNKEKCETKKINSNFSRMGMESSKCNSQNKTEEAITSHTRFIQHEKMDKDTNKHNSIKTSQINRKAKLHKNKILRSYILPKYNGPSEIISCKTERMEYNDDNEQNGNFRYKLVDRATQSEHSSIVHTDTTTNDYDYGCSIQQMGFNIRERTGNDSSGSWNLEQKISEVSKQQQGNQSYNLWPTKFRQSYKESACSIPSNWNRQQYSSFRHQEMKSINIINKGNQTSSLNNRKAKNLDPDYSPPRSQKRYSRCTKQTFKSTRLQTKWDDFSKDMSSNELEPNNRLILTIHQQPAAKIRINNKRTRRNSNRRSQSNMEEGTSMDSSCYPSLSSSSEEDLRRTDRSNDNRSTMARPDMVLRTGKREFSIHYAWLDQRKS</sequence>
<dbReference type="Gene3D" id="3.30.70.270">
    <property type="match status" value="1"/>
</dbReference>
<protein>
    <recommendedName>
        <fullName evidence="2">Reverse transcriptase domain-containing protein</fullName>
    </recommendedName>
</protein>
<evidence type="ECO:0000313" key="3">
    <source>
        <dbReference type="EMBL" id="KAA6376645.1"/>
    </source>
</evidence>
<dbReference type="EMBL" id="SNRW01010383">
    <property type="protein sequence ID" value="KAA6376645.1"/>
    <property type="molecule type" value="Genomic_DNA"/>
</dbReference>
<dbReference type="Proteomes" id="UP000324800">
    <property type="component" value="Unassembled WGS sequence"/>
</dbReference>
<dbReference type="PROSITE" id="PS50878">
    <property type="entry name" value="RT_POL"/>
    <property type="match status" value="1"/>
</dbReference>
<evidence type="ECO:0000256" key="1">
    <source>
        <dbReference type="SAM" id="MobiDB-lite"/>
    </source>
</evidence>
<comment type="caution">
    <text evidence="3">The sequence shown here is derived from an EMBL/GenBank/DDBJ whole genome shotgun (WGS) entry which is preliminary data.</text>
</comment>
<gene>
    <name evidence="3" type="ORF">EZS28_027829</name>
</gene>
<dbReference type="InterPro" id="IPR000477">
    <property type="entry name" value="RT_dom"/>
</dbReference>
<dbReference type="Gene3D" id="3.10.10.10">
    <property type="entry name" value="HIV Type 1 Reverse Transcriptase, subunit A, domain 1"/>
    <property type="match status" value="1"/>
</dbReference>
<dbReference type="SUPFAM" id="SSF56672">
    <property type="entry name" value="DNA/RNA polymerases"/>
    <property type="match status" value="1"/>
</dbReference>
<dbReference type="InterPro" id="IPR043128">
    <property type="entry name" value="Rev_trsase/Diguanyl_cyclase"/>
</dbReference>
<feature type="region of interest" description="Disordered" evidence="1">
    <location>
        <begin position="379"/>
        <end position="414"/>
    </location>
</feature>
<feature type="compositionally biased region" description="Basic residues" evidence="1">
    <location>
        <begin position="458"/>
        <end position="468"/>
    </location>
</feature>
<dbReference type="InterPro" id="IPR043502">
    <property type="entry name" value="DNA/RNA_pol_sf"/>
</dbReference>
<evidence type="ECO:0000313" key="4">
    <source>
        <dbReference type="Proteomes" id="UP000324800"/>
    </source>
</evidence>